<evidence type="ECO:0000313" key="1">
    <source>
        <dbReference type="EMBL" id="MQL95347.1"/>
    </source>
</evidence>
<dbReference type="EMBL" id="NMUH01001783">
    <property type="protein sequence ID" value="MQL95347.1"/>
    <property type="molecule type" value="Genomic_DNA"/>
</dbReference>
<feature type="non-terminal residue" evidence="1">
    <location>
        <position position="1"/>
    </location>
</feature>
<reference evidence="1" key="1">
    <citation type="submission" date="2017-07" db="EMBL/GenBank/DDBJ databases">
        <title>Taro Niue Genome Assembly and Annotation.</title>
        <authorList>
            <person name="Atibalentja N."/>
            <person name="Keating K."/>
            <person name="Fields C.J."/>
        </authorList>
    </citation>
    <scope>NUCLEOTIDE SEQUENCE</scope>
    <source>
        <strain evidence="1">Niue_2</strain>
        <tissue evidence="1">Leaf</tissue>
    </source>
</reference>
<protein>
    <submittedName>
        <fullName evidence="1">Uncharacterized protein</fullName>
    </submittedName>
</protein>
<proteinExistence type="predicted"/>
<evidence type="ECO:0000313" key="2">
    <source>
        <dbReference type="Proteomes" id="UP000652761"/>
    </source>
</evidence>
<keyword evidence="2" id="KW-1185">Reference proteome</keyword>
<gene>
    <name evidence="1" type="ORF">Taro_028010</name>
</gene>
<name>A0A843VLU6_COLES</name>
<dbReference type="Proteomes" id="UP000652761">
    <property type="component" value="Unassembled WGS sequence"/>
</dbReference>
<accession>A0A843VLU6</accession>
<comment type="caution">
    <text evidence="1">The sequence shown here is derived from an EMBL/GenBank/DDBJ whole genome shotgun (WGS) entry which is preliminary data.</text>
</comment>
<organism evidence="1 2">
    <name type="scientific">Colocasia esculenta</name>
    <name type="common">Wild taro</name>
    <name type="synonym">Arum esculentum</name>
    <dbReference type="NCBI Taxonomy" id="4460"/>
    <lineage>
        <taxon>Eukaryota</taxon>
        <taxon>Viridiplantae</taxon>
        <taxon>Streptophyta</taxon>
        <taxon>Embryophyta</taxon>
        <taxon>Tracheophyta</taxon>
        <taxon>Spermatophyta</taxon>
        <taxon>Magnoliopsida</taxon>
        <taxon>Liliopsida</taxon>
        <taxon>Araceae</taxon>
        <taxon>Aroideae</taxon>
        <taxon>Colocasieae</taxon>
        <taxon>Colocasia</taxon>
    </lineage>
</organism>
<dbReference type="AlphaFoldDB" id="A0A843VLU6"/>
<sequence>MDIGVKKGTRDVSVKILCFGAPLAHVLSGSTVVQSDQRVCCSPPTTSPLFCNLQKLRSSSAAEALRNRGFHTSKQQLRNACSGAVYIERDGIGRNWTLRIPSLKRTTARKQCSCTHLTGSHVSDAVVQSFRNLTTSNAKQSGSRFQRQPLRFELSFDDATYNDLLLLATRKKLLVHGKLVHGHMIKACFRPCLFVENNLLSMYCKRRDMDTAHA</sequence>